<evidence type="ECO:0000256" key="1">
    <source>
        <dbReference type="SAM" id="MobiDB-lite"/>
    </source>
</evidence>
<feature type="non-terminal residue" evidence="3">
    <location>
        <position position="1"/>
    </location>
</feature>
<reference evidence="3" key="1">
    <citation type="submission" date="2019-04" db="EMBL/GenBank/DDBJ databases">
        <title>Genome assembly of Zosterops borbonicus 15179.</title>
        <authorList>
            <person name="Leroy T."/>
            <person name="Anselmetti Y."/>
            <person name="Tilak M.-K."/>
            <person name="Nabholz B."/>
        </authorList>
    </citation>
    <scope>NUCLEOTIDE SEQUENCE</scope>
    <source>
        <strain evidence="3">HGM_15179</strain>
        <tissue evidence="3">Muscle</tissue>
    </source>
</reference>
<dbReference type="Gene3D" id="2.60.120.920">
    <property type="match status" value="1"/>
</dbReference>
<dbReference type="AlphaFoldDB" id="A0A8K1D5W8"/>
<dbReference type="PROSITE" id="PS51065">
    <property type="entry name" value="NHR"/>
    <property type="match status" value="1"/>
</dbReference>
<dbReference type="EMBL" id="SWJQ01007745">
    <property type="protein sequence ID" value="TRZ04978.1"/>
    <property type="molecule type" value="Genomic_DNA"/>
</dbReference>
<evidence type="ECO:0000313" key="4">
    <source>
        <dbReference type="Proteomes" id="UP000796761"/>
    </source>
</evidence>
<dbReference type="InterPro" id="IPR043136">
    <property type="entry name" value="B30.2/SPRY_sf"/>
</dbReference>
<feature type="region of interest" description="Disordered" evidence="1">
    <location>
        <begin position="1"/>
        <end position="32"/>
    </location>
</feature>
<comment type="caution">
    <text evidence="3">The sequence shown here is derived from an EMBL/GenBank/DDBJ whole genome shotgun (WGS) entry which is preliminary data.</text>
</comment>
<dbReference type="OrthoDB" id="49113at2759"/>
<proteinExistence type="predicted"/>
<evidence type="ECO:0000313" key="3">
    <source>
        <dbReference type="EMBL" id="TRZ04978.1"/>
    </source>
</evidence>
<dbReference type="InterPro" id="IPR006573">
    <property type="entry name" value="NHR_dom"/>
</dbReference>
<name>A0A8K1D5W8_9PASS</name>
<dbReference type="Pfam" id="PF07177">
    <property type="entry name" value="Neuralized"/>
    <property type="match status" value="1"/>
</dbReference>
<feature type="domain" description="NHR" evidence="2">
    <location>
        <begin position="30"/>
        <end position="67"/>
    </location>
</feature>
<evidence type="ECO:0000259" key="2">
    <source>
        <dbReference type="PROSITE" id="PS51065"/>
    </source>
</evidence>
<gene>
    <name evidence="3" type="ORF">HGM15179_022129</name>
</gene>
<accession>A0A8K1D5W8</accession>
<protein>
    <recommendedName>
        <fullName evidence="2">NHR domain-containing protein</fullName>
    </recommendedName>
</protein>
<organism evidence="3 4">
    <name type="scientific">Zosterops borbonicus</name>
    <dbReference type="NCBI Taxonomy" id="364589"/>
    <lineage>
        <taxon>Eukaryota</taxon>
        <taxon>Metazoa</taxon>
        <taxon>Chordata</taxon>
        <taxon>Craniata</taxon>
        <taxon>Vertebrata</taxon>
        <taxon>Euteleostomi</taxon>
        <taxon>Archelosauria</taxon>
        <taxon>Archosauria</taxon>
        <taxon>Dinosauria</taxon>
        <taxon>Saurischia</taxon>
        <taxon>Theropoda</taxon>
        <taxon>Coelurosauria</taxon>
        <taxon>Aves</taxon>
        <taxon>Neognathae</taxon>
        <taxon>Neoaves</taxon>
        <taxon>Telluraves</taxon>
        <taxon>Australaves</taxon>
        <taxon>Passeriformes</taxon>
        <taxon>Sylvioidea</taxon>
        <taxon>Zosteropidae</taxon>
        <taxon>Zosterops</taxon>
    </lineage>
</organism>
<sequence>VPALLGDGSEGDSGGGSPESGASPGTSPSDLRFHRLHGANAVITNGGRTALRQNCRSEFNDAIVISN</sequence>
<keyword evidence="4" id="KW-1185">Reference proteome</keyword>
<dbReference type="Proteomes" id="UP000796761">
    <property type="component" value="Unassembled WGS sequence"/>
</dbReference>
<feature type="non-terminal residue" evidence="3">
    <location>
        <position position="67"/>
    </location>
</feature>